<accession>A0A0F4NPI7</accession>
<dbReference type="AlphaFoldDB" id="A0A0F4NPI7"/>
<evidence type="ECO:0000256" key="1">
    <source>
        <dbReference type="ARBA" id="ARBA00004141"/>
    </source>
</evidence>
<evidence type="ECO:0000256" key="4">
    <source>
        <dbReference type="ARBA" id="ARBA00022989"/>
    </source>
</evidence>
<feature type="transmembrane region" description="Helical" evidence="6">
    <location>
        <begin position="180"/>
        <end position="203"/>
    </location>
</feature>
<comment type="subcellular location">
    <subcellularLocation>
        <location evidence="1">Membrane</location>
        <topology evidence="1">Multi-pass membrane protein</topology>
    </subcellularLocation>
</comment>
<organism evidence="8 9">
    <name type="scientific">Vibrio galatheae</name>
    <dbReference type="NCBI Taxonomy" id="579748"/>
    <lineage>
        <taxon>Bacteria</taxon>
        <taxon>Pseudomonadati</taxon>
        <taxon>Pseudomonadota</taxon>
        <taxon>Gammaproteobacteria</taxon>
        <taxon>Vibrionales</taxon>
        <taxon>Vibrionaceae</taxon>
        <taxon>Vibrio</taxon>
    </lineage>
</organism>
<dbReference type="InterPro" id="IPR050638">
    <property type="entry name" value="AA-Vitamin_Transporters"/>
</dbReference>
<evidence type="ECO:0000256" key="6">
    <source>
        <dbReference type="SAM" id="Phobius"/>
    </source>
</evidence>
<evidence type="ECO:0000256" key="2">
    <source>
        <dbReference type="ARBA" id="ARBA00007362"/>
    </source>
</evidence>
<keyword evidence="5 6" id="KW-0472">Membrane</keyword>
<name>A0A0F4NPI7_9VIBR</name>
<dbReference type="SUPFAM" id="SSF103481">
    <property type="entry name" value="Multidrug resistance efflux transporter EmrE"/>
    <property type="match status" value="1"/>
</dbReference>
<dbReference type="Proteomes" id="UP000033673">
    <property type="component" value="Unassembled WGS sequence"/>
</dbReference>
<dbReference type="InterPro" id="IPR000620">
    <property type="entry name" value="EamA_dom"/>
</dbReference>
<feature type="transmembrane region" description="Helical" evidence="6">
    <location>
        <begin position="148"/>
        <end position="168"/>
    </location>
</feature>
<feature type="transmembrane region" description="Helical" evidence="6">
    <location>
        <begin position="73"/>
        <end position="93"/>
    </location>
</feature>
<feature type="transmembrane region" description="Helical" evidence="6">
    <location>
        <begin position="123"/>
        <end position="142"/>
    </location>
</feature>
<dbReference type="EMBL" id="JXXV01000005">
    <property type="protein sequence ID" value="KJY85022.1"/>
    <property type="molecule type" value="Genomic_DNA"/>
</dbReference>
<feature type="domain" description="EamA" evidence="7">
    <location>
        <begin position="153"/>
        <end position="280"/>
    </location>
</feature>
<comment type="similarity">
    <text evidence="2">Belongs to the EamA transporter family.</text>
</comment>
<evidence type="ECO:0000256" key="3">
    <source>
        <dbReference type="ARBA" id="ARBA00022692"/>
    </source>
</evidence>
<feature type="transmembrane region" description="Helical" evidence="6">
    <location>
        <begin position="265"/>
        <end position="281"/>
    </location>
</feature>
<dbReference type="STRING" id="579748.TW81_01480"/>
<evidence type="ECO:0000313" key="9">
    <source>
        <dbReference type="Proteomes" id="UP000033673"/>
    </source>
</evidence>
<evidence type="ECO:0000256" key="5">
    <source>
        <dbReference type="ARBA" id="ARBA00023136"/>
    </source>
</evidence>
<dbReference type="RefSeq" id="WP_045953954.1">
    <property type="nucleotide sequence ID" value="NZ_JXXV01000005.1"/>
</dbReference>
<evidence type="ECO:0000313" key="8">
    <source>
        <dbReference type="EMBL" id="KJY85022.1"/>
    </source>
</evidence>
<feature type="transmembrane region" description="Helical" evidence="6">
    <location>
        <begin position="7"/>
        <end position="27"/>
    </location>
</feature>
<sequence>MLKLDSMAPVLFLVMWSSGAVIVKLGLQFSSEWSFLALRAASSFIFVTVLYLVAKRFSSIVFTRLSRSDLKALLLVGLLLQILYLAFYILAIGTEMSPGLVTLILGVQPLITPLLCRQKLDLARILLLLLGFSGLTIAIAGAQNLDGIEWAGIGFAVLALFSLTWGTIKQASVKVHSIQAMWYQCLMSSLFFTALGLSSGWQVEWEQGLVFSVLWMSLVVSVGALLLLMYMVKYESSDKVSVLFYAIPILTYLFDHLLFGTTLTPVTMLGMVVVALCIVLYRRQSKSNREPDKLSVVNQNSH</sequence>
<keyword evidence="4 6" id="KW-1133">Transmembrane helix</keyword>
<protein>
    <submittedName>
        <fullName evidence="8">Membrane protein</fullName>
    </submittedName>
</protein>
<feature type="transmembrane region" description="Helical" evidence="6">
    <location>
        <begin position="209"/>
        <end position="230"/>
    </location>
</feature>
<dbReference type="Pfam" id="PF00892">
    <property type="entry name" value="EamA"/>
    <property type="match status" value="1"/>
</dbReference>
<dbReference type="PANTHER" id="PTHR32322:SF2">
    <property type="entry name" value="EAMA DOMAIN-CONTAINING PROTEIN"/>
    <property type="match status" value="1"/>
</dbReference>
<comment type="caution">
    <text evidence="8">The sequence shown here is derived from an EMBL/GenBank/DDBJ whole genome shotgun (WGS) entry which is preliminary data.</text>
</comment>
<proteinExistence type="inferred from homology"/>
<dbReference type="InterPro" id="IPR037185">
    <property type="entry name" value="EmrE-like"/>
</dbReference>
<dbReference type="GO" id="GO:0016020">
    <property type="term" value="C:membrane"/>
    <property type="evidence" value="ECO:0007669"/>
    <property type="project" value="UniProtKB-SubCell"/>
</dbReference>
<keyword evidence="9" id="KW-1185">Reference proteome</keyword>
<gene>
    <name evidence="8" type="ORF">TW81_01480</name>
</gene>
<dbReference type="PANTHER" id="PTHR32322">
    <property type="entry name" value="INNER MEMBRANE TRANSPORTER"/>
    <property type="match status" value="1"/>
</dbReference>
<feature type="transmembrane region" description="Helical" evidence="6">
    <location>
        <begin position="33"/>
        <end position="53"/>
    </location>
</feature>
<reference evidence="8 9" key="1">
    <citation type="journal article" date="2015" name="BMC Genomics">
        <title>Genome mining reveals unlocked bioactive potential of marine Gram-negative bacteria.</title>
        <authorList>
            <person name="Machado H."/>
            <person name="Sonnenschein E.C."/>
            <person name="Melchiorsen J."/>
            <person name="Gram L."/>
        </authorList>
    </citation>
    <scope>NUCLEOTIDE SEQUENCE [LARGE SCALE GENOMIC DNA]</scope>
    <source>
        <strain evidence="8 9">S2757</strain>
    </source>
</reference>
<keyword evidence="3 6" id="KW-0812">Transmembrane</keyword>
<evidence type="ECO:0000259" key="7">
    <source>
        <dbReference type="Pfam" id="PF00892"/>
    </source>
</evidence>
<dbReference type="PATRIC" id="fig|579748.3.peg.305"/>
<dbReference type="OrthoDB" id="9809509at2"/>